<protein>
    <submittedName>
        <fullName evidence="2">DNA-binding protein</fullName>
    </submittedName>
</protein>
<dbReference type="EMBL" id="MVHG01000121">
    <property type="protein sequence ID" value="ORA07812.1"/>
    <property type="molecule type" value="Genomic_DNA"/>
</dbReference>
<gene>
    <name evidence="2" type="ORF">BST14_26190</name>
</gene>
<dbReference type="InterPro" id="IPR041657">
    <property type="entry name" value="HTH_17"/>
</dbReference>
<dbReference type="RefSeq" id="WP_083067192.1">
    <property type="nucleotide sequence ID" value="NZ_MVHG01000121.1"/>
</dbReference>
<evidence type="ECO:0000313" key="3">
    <source>
        <dbReference type="Proteomes" id="UP000192707"/>
    </source>
</evidence>
<proteinExistence type="predicted"/>
<sequence>MSEFMDTPAVAALTGVDAATLRYWRHADTGPASFKLGRRVVYRRSEVERWIAEQEAATRRGGASAPAGAA</sequence>
<accession>A0A1W9Z639</accession>
<evidence type="ECO:0000313" key="2">
    <source>
        <dbReference type="EMBL" id="ORA07812.1"/>
    </source>
</evidence>
<evidence type="ECO:0000259" key="1">
    <source>
        <dbReference type="Pfam" id="PF12728"/>
    </source>
</evidence>
<dbReference type="OrthoDB" id="4330189at2"/>
<dbReference type="AlphaFoldDB" id="A0A1W9Z639"/>
<dbReference type="SUPFAM" id="SSF46955">
    <property type="entry name" value="Putative DNA-binding domain"/>
    <property type="match status" value="1"/>
</dbReference>
<keyword evidence="2" id="KW-0238">DNA-binding</keyword>
<organism evidence="2 3">
    <name type="scientific">Mycobacterium arosiense ATCC BAA-1401 = DSM 45069</name>
    <dbReference type="NCBI Taxonomy" id="1265311"/>
    <lineage>
        <taxon>Bacteria</taxon>
        <taxon>Bacillati</taxon>
        <taxon>Actinomycetota</taxon>
        <taxon>Actinomycetes</taxon>
        <taxon>Mycobacteriales</taxon>
        <taxon>Mycobacteriaceae</taxon>
        <taxon>Mycobacterium</taxon>
        <taxon>Mycobacterium avium complex (MAC)</taxon>
    </lineage>
</organism>
<comment type="caution">
    <text evidence="2">The sequence shown here is derived from an EMBL/GenBank/DDBJ whole genome shotgun (WGS) entry which is preliminary data.</text>
</comment>
<dbReference type="InterPro" id="IPR009061">
    <property type="entry name" value="DNA-bd_dom_put_sf"/>
</dbReference>
<dbReference type="InterPro" id="IPR036388">
    <property type="entry name" value="WH-like_DNA-bd_sf"/>
</dbReference>
<dbReference type="Gene3D" id="1.10.10.10">
    <property type="entry name" value="Winged helix-like DNA-binding domain superfamily/Winged helix DNA-binding domain"/>
    <property type="match status" value="1"/>
</dbReference>
<dbReference type="Pfam" id="PF12728">
    <property type="entry name" value="HTH_17"/>
    <property type="match status" value="1"/>
</dbReference>
<keyword evidence="3" id="KW-1185">Reference proteome</keyword>
<dbReference type="Proteomes" id="UP000192707">
    <property type="component" value="Unassembled WGS sequence"/>
</dbReference>
<dbReference type="GO" id="GO:0003677">
    <property type="term" value="F:DNA binding"/>
    <property type="evidence" value="ECO:0007669"/>
    <property type="project" value="UniProtKB-KW"/>
</dbReference>
<feature type="domain" description="Helix-turn-helix" evidence="1">
    <location>
        <begin position="5"/>
        <end position="54"/>
    </location>
</feature>
<name>A0A1W9Z639_MYCAI</name>
<reference evidence="2 3" key="1">
    <citation type="submission" date="2016-12" db="EMBL/GenBank/DDBJ databases">
        <title>The new phylogeny of genus Mycobacterium.</title>
        <authorList>
            <person name="Tortoli E."/>
            <person name="Trovato A."/>
            <person name="Cirillo D.M."/>
        </authorList>
    </citation>
    <scope>NUCLEOTIDE SEQUENCE [LARGE SCALE GENOMIC DNA]</scope>
    <source>
        <strain evidence="2 3">DSM 45069</strain>
    </source>
</reference>